<dbReference type="Pfam" id="PF04146">
    <property type="entry name" value="YTH"/>
    <property type="match status" value="1"/>
</dbReference>
<evidence type="ECO:0000256" key="1">
    <source>
        <dbReference type="RuleBase" id="RU369095"/>
    </source>
</evidence>
<keyword evidence="5" id="KW-1185">Reference proteome</keyword>
<dbReference type="PROSITE" id="PS50882">
    <property type="entry name" value="YTH"/>
    <property type="match status" value="1"/>
</dbReference>
<comment type="similarity">
    <text evidence="1">Belongs to the YTHDF family.</text>
</comment>
<feature type="non-terminal residue" evidence="4">
    <location>
        <position position="708"/>
    </location>
</feature>
<keyword evidence="1" id="KW-0694">RNA-binding</keyword>
<accession>A0AAQ3UR10</accession>
<feature type="domain" description="YTH" evidence="3">
    <location>
        <begin position="370"/>
        <end position="511"/>
    </location>
</feature>
<feature type="region of interest" description="Disordered" evidence="2">
    <location>
        <begin position="301"/>
        <end position="326"/>
    </location>
</feature>
<feature type="compositionally biased region" description="Polar residues" evidence="2">
    <location>
        <begin position="254"/>
        <end position="274"/>
    </location>
</feature>
<feature type="compositionally biased region" description="Polar residues" evidence="2">
    <location>
        <begin position="205"/>
        <end position="222"/>
    </location>
</feature>
<dbReference type="GO" id="GO:0003729">
    <property type="term" value="F:mRNA binding"/>
    <property type="evidence" value="ECO:0007669"/>
    <property type="project" value="UniProtKB-UniRule"/>
</dbReference>
<feature type="region of interest" description="Disordered" evidence="2">
    <location>
        <begin position="611"/>
        <end position="635"/>
    </location>
</feature>
<dbReference type="PANTHER" id="PTHR12357:SF92">
    <property type="entry name" value="YTH DOMAIN-CONTAINING FAMILY PROTEIN"/>
    <property type="match status" value="1"/>
</dbReference>
<protein>
    <recommendedName>
        <fullName evidence="1">YTH domain-containing family protein</fullName>
    </recommendedName>
</protein>
<evidence type="ECO:0000313" key="4">
    <source>
        <dbReference type="EMBL" id="WVZ96631.1"/>
    </source>
</evidence>
<feature type="region of interest" description="Disordered" evidence="2">
    <location>
        <begin position="1"/>
        <end position="24"/>
    </location>
</feature>
<evidence type="ECO:0000259" key="3">
    <source>
        <dbReference type="PROSITE" id="PS50882"/>
    </source>
</evidence>
<dbReference type="GO" id="GO:0061157">
    <property type="term" value="P:mRNA destabilization"/>
    <property type="evidence" value="ECO:0007669"/>
    <property type="project" value="TreeGrafter"/>
</dbReference>
<proteinExistence type="inferred from homology"/>
<dbReference type="InterPro" id="IPR045168">
    <property type="entry name" value="YTH_prot"/>
</dbReference>
<dbReference type="CDD" id="cd21134">
    <property type="entry name" value="YTH"/>
    <property type="match status" value="1"/>
</dbReference>
<dbReference type="Gene3D" id="3.10.590.10">
    <property type="entry name" value="ph1033 like domains"/>
    <property type="match status" value="1"/>
</dbReference>
<dbReference type="Proteomes" id="UP001341281">
    <property type="component" value="Chromosome 10"/>
</dbReference>
<dbReference type="GO" id="GO:1990247">
    <property type="term" value="F:N6-methyladenosine-containing RNA reader activity"/>
    <property type="evidence" value="ECO:0007669"/>
    <property type="project" value="UniProtKB-UniRule"/>
</dbReference>
<reference evidence="4 5" key="1">
    <citation type="submission" date="2024-02" db="EMBL/GenBank/DDBJ databases">
        <title>High-quality chromosome-scale genome assembly of Pensacola bahiagrass (Paspalum notatum Flugge var. saurae).</title>
        <authorList>
            <person name="Vega J.M."/>
            <person name="Podio M."/>
            <person name="Orjuela J."/>
            <person name="Siena L.A."/>
            <person name="Pessino S.C."/>
            <person name="Combes M.C."/>
            <person name="Mariac C."/>
            <person name="Albertini E."/>
            <person name="Pupilli F."/>
            <person name="Ortiz J.P.A."/>
            <person name="Leblanc O."/>
        </authorList>
    </citation>
    <scope>NUCLEOTIDE SEQUENCE [LARGE SCALE GENOMIC DNA]</scope>
    <source>
        <strain evidence="4">R1</strain>
        <tissue evidence="4">Leaf</tissue>
    </source>
</reference>
<dbReference type="GO" id="GO:0005737">
    <property type="term" value="C:cytoplasm"/>
    <property type="evidence" value="ECO:0007669"/>
    <property type="project" value="TreeGrafter"/>
</dbReference>
<name>A0AAQ3UR10_PASNO</name>
<dbReference type="EMBL" id="CP144754">
    <property type="protein sequence ID" value="WVZ96631.1"/>
    <property type="molecule type" value="Genomic_DNA"/>
</dbReference>
<evidence type="ECO:0000256" key="2">
    <source>
        <dbReference type="SAM" id="MobiDB-lite"/>
    </source>
</evidence>
<sequence>LLASSASPPLRPRPLGFPPRRRGAGGPIAPPLRAECLHSMDLQEHHDLIFGEEFCFPATTSYYPPLCAPTGINVPAQLYQHQTISTCDTQALNYAGHQAQGTSCMYYVVPDADYGITLSPHGPQPLHPWAIGNGRFVRPQDYCAETVKHTYHQPVPTSHHAALPSVAERTPESTAHSLAYTNGLFVPDAFRQNVSAASERGAAWNHSQQQASTSSMKFQGTTVVPKEQPHRPAPWKRQFSGGAMEPARLPRARQASQQSPQVALPSVRSSPRTNLSYKNQVSNVGSDLCKMLQAERSQQYARTSSHVNRRCSSVNQQNLSKAKTPTGSTSSEIIVKSYTSKLLIGSPDGKIVIRTDQYNRDDFKVVYPNAKFFVIKSFDESDIHKSIKYGVWSSSFTGNQKLDIAFREAQAIAASSCTLCPVFLFFSVNGSSHFCGVAEMVGPVDYQNDMDFWRKGKWVGSFPVKWHIIKNIYYTPGTTMLELFKYTRAEGCLLDDFMMHEEEEARSRQHQSFKLRRGAPHFIPTWHGPRTNKPVLPKPDSIVIEQSASETNNLTDKLRNLNLDRHHGSRQGFGNLTCVASTTNTQKESYGYGIQESRNIVKSLSFLSPTYQPVNPNKESASGAQTGKSQPETVASVSLNAPPEKQQKEGNDTLVHSASGAPEMTCEEQKIVRKPCSPAVYSTSKACSKPLPGVVAIGSMLVPITTSS</sequence>
<comment type="function">
    <text evidence="1">Specifically recognizes and binds N6-methyladenosine (m6A)-containing RNAs, and regulates mRNA stability. M6A is a modification present at internal sites of mRNAs and some non-coding RNAs and plays a role in mRNA stability and processing.</text>
</comment>
<feature type="region of interest" description="Disordered" evidence="2">
    <location>
        <begin position="200"/>
        <end position="274"/>
    </location>
</feature>
<gene>
    <name evidence="4" type="ORF">U9M48_042244</name>
</gene>
<dbReference type="AlphaFoldDB" id="A0AAQ3UR10"/>
<organism evidence="4 5">
    <name type="scientific">Paspalum notatum var. saurae</name>
    <dbReference type="NCBI Taxonomy" id="547442"/>
    <lineage>
        <taxon>Eukaryota</taxon>
        <taxon>Viridiplantae</taxon>
        <taxon>Streptophyta</taxon>
        <taxon>Embryophyta</taxon>
        <taxon>Tracheophyta</taxon>
        <taxon>Spermatophyta</taxon>
        <taxon>Magnoliopsida</taxon>
        <taxon>Liliopsida</taxon>
        <taxon>Poales</taxon>
        <taxon>Poaceae</taxon>
        <taxon>PACMAD clade</taxon>
        <taxon>Panicoideae</taxon>
        <taxon>Andropogonodae</taxon>
        <taxon>Paspaleae</taxon>
        <taxon>Paspalinae</taxon>
        <taxon>Paspalum</taxon>
    </lineage>
</organism>
<dbReference type="InterPro" id="IPR007275">
    <property type="entry name" value="YTH_domain"/>
</dbReference>
<dbReference type="PANTHER" id="PTHR12357">
    <property type="entry name" value="YTH YT521-B HOMOLOGY DOMAIN-CONTAINING"/>
    <property type="match status" value="1"/>
</dbReference>
<evidence type="ECO:0000313" key="5">
    <source>
        <dbReference type="Proteomes" id="UP001341281"/>
    </source>
</evidence>